<dbReference type="EMBL" id="MBER01000184">
    <property type="protein sequence ID" value="OMC32755.1"/>
    <property type="molecule type" value="Genomic_DNA"/>
</dbReference>
<dbReference type="SUPFAM" id="SSF81301">
    <property type="entry name" value="Nucleotidyltransferase"/>
    <property type="match status" value="1"/>
</dbReference>
<dbReference type="Gene3D" id="3.30.460.10">
    <property type="entry name" value="Beta Polymerase, domain 2"/>
    <property type="match status" value="1"/>
</dbReference>
<organism evidence="3 4">
    <name type="scientific">Mycolicibacterium fortuitum</name>
    <name type="common">Mycobacterium fortuitum</name>
    <dbReference type="NCBI Taxonomy" id="1766"/>
    <lineage>
        <taxon>Bacteria</taxon>
        <taxon>Bacillati</taxon>
        <taxon>Actinomycetota</taxon>
        <taxon>Actinomycetes</taxon>
        <taxon>Mycobacteriales</taxon>
        <taxon>Mycobacteriaceae</taxon>
        <taxon>Mycolicibacterium</taxon>
    </lineage>
</organism>
<keyword evidence="1" id="KW-0051">Antiviral defense</keyword>
<dbReference type="Pfam" id="PF18144">
    <property type="entry name" value="SMODS"/>
    <property type="match status" value="1"/>
</dbReference>
<protein>
    <submittedName>
        <fullName evidence="3">Nucleotidyltransferase</fullName>
    </submittedName>
</protein>
<dbReference type="GO" id="GO:0051607">
    <property type="term" value="P:defense response to virus"/>
    <property type="evidence" value="ECO:0007669"/>
    <property type="project" value="UniProtKB-KW"/>
</dbReference>
<evidence type="ECO:0000256" key="1">
    <source>
        <dbReference type="ARBA" id="ARBA00023118"/>
    </source>
</evidence>
<feature type="domain" description="Adenylyl/Guanylyl and SMODS C-terminal sensor" evidence="2">
    <location>
        <begin position="299"/>
        <end position="424"/>
    </location>
</feature>
<dbReference type="InterPro" id="IPR040511">
    <property type="entry name" value="AGS_C"/>
</dbReference>
<dbReference type="InterPro" id="IPR043519">
    <property type="entry name" value="NT_sf"/>
</dbReference>
<evidence type="ECO:0000313" key="4">
    <source>
        <dbReference type="Proteomes" id="UP000187001"/>
    </source>
</evidence>
<dbReference type="Proteomes" id="UP000187001">
    <property type="component" value="Unassembled WGS sequence"/>
</dbReference>
<accession>A0ABD6QBW2</accession>
<reference evidence="3 4" key="1">
    <citation type="submission" date="2016-07" db="EMBL/GenBank/DDBJ databases">
        <authorList>
            <person name="Sutton G."/>
            <person name="Brinkac L."/>
            <person name="Sanka R."/>
            <person name="Adams M."/>
            <person name="Lau E."/>
            <person name="Kumar A."/>
            <person name="Macaden R."/>
        </authorList>
    </citation>
    <scope>NUCLEOTIDE SEQUENCE [LARGE SCALE GENOMIC DNA]</scope>
    <source>
        <strain evidence="3 4">GA-0871</strain>
    </source>
</reference>
<dbReference type="InterPro" id="IPR006116">
    <property type="entry name" value="NT_2-5OAS_ClassI-CCAase"/>
</dbReference>
<dbReference type="RefSeq" id="WP_076208250.1">
    <property type="nucleotide sequence ID" value="NZ_MBER01000184.1"/>
</dbReference>
<dbReference type="CDD" id="cd05400">
    <property type="entry name" value="NT_2-5OAS_ClassI-CCAase"/>
    <property type="match status" value="1"/>
</dbReference>
<name>A0ABD6QBW2_MYCFO</name>
<gene>
    <name evidence="3" type="ORF">A5742_15505</name>
</gene>
<comment type="caution">
    <text evidence="3">The sequence shown here is derived from an EMBL/GenBank/DDBJ whole genome shotgun (WGS) entry which is preliminary data.</text>
</comment>
<sequence length="428" mass="49030">MKTSEIFDGLLANLQVDNAGTIGARRDEITKVLNKEFRDLDSSKGHQLMVGSYGRFTAIRGISDLDMLYVLPATLWDKYKGEDGPSNVLSRTRAAIQARYPTSSVKVDSPVVVVAFQNFMFEVQPVFEQEDGSFKYPYTKSKSWKVTKPREEIDETRDCDSITNRNFRKLCKMARAWKNRHGVAMGGLLMDTLVYNFLQKNTDHHSATTATYDFMVRDFFKFLSEEDNHDHYQALGSKQDVKVKKRFQGKAKTAYELCLKAIDAEGKTTVNAKWKKVFGKPVPAADTAPKTASAYTFDNTEEFIEDEFPVDVRYNLTIDCTVSQNGFRPDTLRSMLARHVWLRPRKILDFTVTECDVPQPYKLRWKVLNRGGEAEKRNEIRGQIINEDSRTHRESTKFRGEHYVECYAIKNGVIVARDHIEVPIITAP</sequence>
<evidence type="ECO:0000313" key="3">
    <source>
        <dbReference type="EMBL" id="OMC32755.1"/>
    </source>
</evidence>
<dbReference type="Pfam" id="PF18134">
    <property type="entry name" value="AGS_C"/>
    <property type="match status" value="1"/>
</dbReference>
<evidence type="ECO:0000259" key="2">
    <source>
        <dbReference type="Pfam" id="PF18134"/>
    </source>
</evidence>
<dbReference type="AlphaFoldDB" id="A0ABD6QBW2"/>
<proteinExistence type="predicted"/>